<dbReference type="InterPro" id="IPR039661">
    <property type="entry name" value="ELP3"/>
</dbReference>
<dbReference type="InterPro" id="IPR007197">
    <property type="entry name" value="rSAM"/>
</dbReference>
<gene>
    <name evidence="8" type="ORF">QBE51_06005</name>
</gene>
<protein>
    <submittedName>
        <fullName evidence="8">TIGR01212 family radical SAM protein</fullName>
    </submittedName>
</protein>
<keyword evidence="2" id="KW-0004">4Fe-4S</keyword>
<keyword evidence="6" id="KW-0411">Iron-sulfur</keyword>
<keyword evidence="3" id="KW-0949">S-adenosyl-L-methionine</keyword>
<keyword evidence="9" id="KW-1185">Reference proteome</keyword>
<dbReference type="Gene3D" id="3.80.30.20">
    <property type="entry name" value="tm_1862 like domain"/>
    <property type="match status" value="1"/>
</dbReference>
<dbReference type="EMBL" id="CP121687">
    <property type="protein sequence ID" value="WZL71073.1"/>
    <property type="molecule type" value="Genomic_DNA"/>
</dbReference>
<evidence type="ECO:0000259" key="7">
    <source>
        <dbReference type="PROSITE" id="PS51918"/>
    </source>
</evidence>
<evidence type="ECO:0000256" key="3">
    <source>
        <dbReference type="ARBA" id="ARBA00022691"/>
    </source>
</evidence>
<name>A0ABZ2Y6U3_9FIRM</name>
<evidence type="ECO:0000256" key="1">
    <source>
        <dbReference type="ARBA" id="ARBA00001966"/>
    </source>
</evidence>
<evidence type="ECO:0000313" key="8">
    <source>
        <dbReference type="EMBL" id="WZL71073.1"/>
    </source>
</evidence>
<dbReference type="SFLD" id="SFLDG01086">
    <property type="entry name" value="elongater_protein-like"/>
    <property type="match status" value="1"/>
</dbReference>
<dbReference type="Proteomes" id="UP001486565">
    <property type="component" value="Chromosome"/>
</dbReference>
<dbReference type="CDD" id="cd01335">
    <property type="entry name" value="Radical_SAM"/>
    <property type="match status" value="1"/>
</dbReference>
<proteinExistence type="predicted"/>
<dbReference type="Pfam" id="PF04055">
    <property type="entry name" value="Radical_SAM"/>
    <property type="match status" value="1"/>
</dbReference>
<dbReference type="SFLD" id="SFLDG01091">
    <property type="entry name" value="uncharacterized_CHP01210-like"/>
    <property type="match status" value="1"/>
</dbReference>
<sequence length="311" mass="35452">MYWGDKPYYSLNYFLRQKFGEKVFKISLDGGFTCPNRDGTLSKNGCIFCSGRGSGDFAPPAILPITEQFNRSRALLKDKWKSGKYIVYFQAFTNTYGPVDVLRKKYEEALSLPNVVGIAIATRPDCLSKPVLDLLDEINKKTYLWVELGLQTMHEDTAVLIQRGYPLSCFEEAVNNLSKRNIDTVIHMILGLPGESKSDMLSSIKYAAKQPIQGIKLHLLHIIKDTPLYEYYLKNPFHVLTMDEYIDLVIDCIELLPPHMVIHRITGDGPKALLAAPLWSKNKKAVLNGIHKRLKERNTWQGKLYSFSCRE</sequence>
<dbReference type="PROSITE" id="PS51918">
    <property type="entry name" value="RADICAL_SAM"/>
    <property type="match status" value="1"/>
</dbReference>
<dbReference type="NCBIfam" id="TIGR01212">
    <property type="entry name" value="TIGR01212 family radical SAM protein"/>
    <property type="match status" value="1"/>
</dbReference>
<dbReference type="InterPro" id="IPR032432">
    <property type="entry name" value="Radical_SAM_C"/>
</dbReference>
<keyword evidence="4" id="KW-0479">Metal-binding</keyword>
<dbReference type="InterPro" id="IPR058240">
    <property type="entry name" value="rSAM_sf"/>
</dbReference>
<evidence type="ECO:0000313" key="9">
    <source>
        <dbReference type="Proteomes" id="UP001486565"/>
    </source>
</evidence>
<evidence type="ECO:0000256" key="5">
    <source>
        <dbReference type="ARBA" id="ARBA00023004"/>
    </source>
</evidence>
<dbReference type="InterPro" id="IPR023404">
    <property type="entry name" value="rSAM_horseshoe"/>
</dbReference>
<dbReference type="SUPFAM" id="SSF102114">
    <property type="entry name" value="Radical SAM enzymes"/>
    <property type="match status" value="1"/>
</dbReference>
<dbReference type="PANTHER" id="PTHR11135:SF1">
    <property type="entry name" value="PROTEIN YHCC"/>
    <property type="match status" value="1"/>
</dbReference>
<dbReference type="PANTHER" id="PTHR11135">
    <property type="entry name" value="HISTONE ACETYLTRANSFERASE-RELATED"/>
    <property type="match status" value="1"/>
</dbReference>
<reference evidence="8 9" key="1">
    <citation type="submission" date="2023-03" db="EMBL/GenBank/DDBJ databases">
        <title>Novel Species.</title>
        <authorList>
            <person name="Ma S."/>
        </authorList>
    </citation>
    <scope>NUCLEOTIDE SEQUENCE [LARGE SCALE GENOMIC DNA]</scope>
    <source>
        <strain evidence="8 9">LIND6LT2</strain>
    </source>
</reference>
<accession>A0ABZ2Y6U3</accession>
<organism evidence="8 9">
    <name type="scientific">Defluviitalea saccharophila</name>
    <dbReference type="NCBI Taxonomy" id="879970"/>
    <lineage>
        <taxon>Bacteria</taxon>
        <taxon>Bacillati</taxon>
        <taxon>Bacillota</taxon>
        <taxon>Clostridia</taxon>
        <taxon>Lachnospirales</taxon>
        <taxon>Defluviitaleaceae</taxon>
        <taxon>Defluviitalea</taxon>
    </lineage>
</organism>
<evidence type="ECO:0000256" key="4">
    <source>
        <dbReference type="ARBA" id="ARBA00022723"/>
    </source>
</evidence>
<dbReference type="InterPro" id="IPR006638">
    <property type="entry name" value="Elp3/MiaA/NifB-like_rSAM"/>
</dbReference>
<dbReference type="SFLD" id="SFLDS00029">
    <property type="entry name" value="Radical_SAM"/>
    <property type="match status" value="1"/>
</dbReference>
<feature type="domain" description="Radical SAM core" evidence="7">
    <location>
        <begin position="18"/>
        <end position="258"/>
    </location>
</feature>
<comment type="cofactor">
    <cofactor evidence="1">
        <name>[4Fe-4S] cluster</name>
        <dbReference type="ChEBI" id="CHEBI:49883"/>
    </cofactor>
</comment>
<evidence type="ECO:0000256" key="6">
    <source>
        <dbReference type="ARBA" id="ARBA00023014"/>
    </source>
</evidence>
<dbReference type="SMART" id="SM00729">
    <property type="entry name" value="Elp3"/>
    <property type="match status" value="1"/>
</dbReference>
<keyword evidence="5" id="KW-0408">Iron</keyword>
<dbReference type="Pfam" id="PF16199">
    <property type="entry name" value="Radical_SAM_C"/>
    <property type="match status" value="1"/>
</dbReference>
<dbReference type="RefSeq" id="WP_341878038.1">
    <property type="nucleotide sequence ID" value="NZ_CP121687.1"/>
</dbReference>
<dbReference type="InterPro" id="IPR005911">
    <property type="entry name" value="YhcC-like"/>
</dbReference>
<evidence type="ECO:0000256" key="2">
    <source>
        <dbReference type="ARBA" id="ARBA00022485"/>
    </source>
</evidence>